<organism evidence="1">
    <name type="scientific">Rhizophora mucronata</name>
    <name type="common">Asiatic mangrove</name>
    <dbReference type="NCBI Taxonomy" id="61149"/>
    <lineage>
        <taxon>Eukaryota</taxon>
        <taxon>Viridiplantae</taxon>
        <taxon>Streptophyta</taxon>
        <taxon>Embryophyta</taxon>
        <taxon>Tracheophyta</taxon>
        <taxon>Spermatophyta</taxon>
        <taxon>Magnoliopsida</taxon>
        <taxon>eudicotyledons</taxon>
        <taxon>Gunneridae</taxon>
        <taxon>Pentapetalae</taxon>
        <taxon>rosids</taxon>
        <taxon>fabids</taxon>
        <taxon>Malpighiales</taxon>
        <taxon>Rhizophoraceae</taxon>
        <taxon>Rhizophora</taxon>
    </lineage>
</organism>
<proteinExistence type="predicted"/>
<protein>
    <submittedName>
        <fullName evidence="1">Uncharacterized protein</fullName>
    </submittedName>
</protein>
<accession>A0A2P2JM03</accession>
<reference evidence="1" key="1">
    <citation type="submission" date="2018-02" db="EMBL/GenBank/DDBJ databases">
        <title>Rhizophora mucronata_Transcriptome.</title>
        <authorList>
            <person name="Meera S.P."/>
            <person name="Sreeshan A."/>
            <person name="Augustine A."/>
        </authorList>
    </citation>
    <scope>NUCLEOTIDE SEQUENCE</scope>
    <source>
        <tissue evidence="1">Leaf</tissue>
    </source>
</reference>
<evidence type="ECO:0000313" key="1">
    <source>
        <dbReference type="EMBL" id="MBW94491.1"/>
    </source>
</evidence>
<dbReference type="AlphaFoldDB" id="A0A2P2JM03"/>
<sequence>MLLKLWVLAQISQNKHHFFLKLSSVPCSIIKNTAYKLSRNHSIQKLKLLGETQELIIN</sequence>
<dbReference type="EMBL" id="GGEC01014008">
    <property type="protein sequence ID" value="MBW94491.1"/>
    <property type="molecule type" value="Transcribed_RNA"/>
</dbReference>
<name>A0A2P2JM03_RHIMU</name>